<sequence length="596" mass="67949">MGDNLKRPVHFGPLGLTLRSENEYIDRLHQFILPTWFININWRTNQVLYYPPALLAQTNARSLCFPAVGSKTRIPRFCNELWTNFDRSCAATDLEGRSAGRLYVHTMERIHAVQARFPNSTVDLTFLESQEDMQVCRGGLTSLGFRRSDVSTVIRARKCIDSACETVFVEDYRYETGLLISDVVQWYKVVAALRIIGQGYFLLRGVGLMLSCYFVHGTAKSQKKMSAWTRARKARHLFMKVPTQCVVFGSPFPVTCYVFAHLLDAPFTYDVLESHFFSQGGVLDIHLESFISYAVVQMRNVWIYALIWHVVVSATTSRWLARSNQLNNGIIGVPEFLLSVFSSITLIAQYRSTSFRSSKILSMMVLPDNIGRAWVPTKYQYSFTHRGTGSILLGGVVIDLKFLICLTFVVAGAWATRVVWVNWMANHRDGGKNQYSHWFVLAPTPVPYSAGVLWPTVSIVVPFTASFRSVHVEIEELQRQIHKHKYNAPSARMHVNTFRYIQHQMKCLHGRSDDVEANVAFMNAVLMSDPIVYLRTLLGRDRSTELAYYQSLLRPHQVVLLPVVVVGEHNEYTGKLKLLRRVNALELTWPELVQCG</sequence>
<feature type="transmembrane region" description="Helical" evidence="1">
    <location>
        <begin position="333"/>
        <end position="350"/>
    </location>
</feature>
<feature type="transmembrane region" description="Helical" evidence="1">
    <location>
        <begin position="199"/>
        <end position="216"/>
    </location>
</feature>
<comment type="caution">
    <text evidence="2">The sequence shown here is derived from an EMBL/GenBank/DDBJ whole genome shotgun (WGS) entry which is preliminary data.</text>
</comment>
<feature type="transmembrane region" description="Helical" evidence="1">
    <location>
        <begin position="237"/>
        <end position="260"/>
    </location>
</feature>
<organism evidence="2 3">
    <name type="scientific">Phytophthora palmivora</name>
    <dbReference type="NCBI Taxonomy" id="4796"/>
    <lineage>
        <taxon>Eukaryota</taxon>
        <taxon>Sar</taxon>
        <taxon>Stramenopiles</taxon>
        <taxon>Oomycota</taxon>
        <taxon>Peronosporomycetes</taxon>
        <taxon>Peronosporales</taxon>
        <taxon>Peronosporaceae</taxon>
        <taxon>Phytophthora</taxon>
    </lineage>
</organism>
<evidence type="ECO:0000313" key="2">
    <source>
        <dbReference type="EMBL" id="POM61208.1"/>
    </source>
</evidence>
<evidence type="ECO:0000313" key="3">
    <source>
        <dbReference type="Proteomes" id="UP000237271"/>
    </source>
</evidence>
<dbReference type="AlphaFoldDB" id="A0A2P4X6M8"/>
<reference evidence="2 3" key="1">
    <citation type="journal article" date="2017" name="Genome Biol. Evol.">
        <title>Phytophthora megakarya and P. palmivora, closely related causal agents of cacao black pod rot, underwent increases in genome sizes and gene numbers by different mechanisms.</title>
        <authorList>
            <person name="Ali S.S."/>
            <person name="Shao J."/>
            <person name="Lary D.J."/>
            <person name="Kronmiller B."/>
            <person name="Shen D."/>
            <person name="Strem M.D."/>
            <person name="Amoako-Attah I."/>
            <person name="Akrofi A.Y."/>
            <person name="Begoude B.A."/>
            <person name="Ten Hoopen G.M."/>
            <person name="Coulibaly K."/>
            <person name="Kebe B.I."/>
            <person name="Melnick R.L."/>
            <person name="Guiltinan M.J."/>
            <person name="Tyler B.M."/>
            <person name="Meinhardt L.W."/>
            <person name="Bailey B.A."/>
        </authorList>
    </citation>
    <scope>NUCLEOTIDE SEQUENCE [LARGE SCALE GENOMIC DNA]</scope>
    <source>
        <strain evidence="3">sbr112.9</strain>
    </source>
</reference>
<dbReference type="Proteomes" id="UP000237271">
    <property type="component" value="Unassembled WGS sequence"/>
</dbReference>
<feature type="transmembrane region" description="Helical" evidence="1">
    <location>
        <begin position="391"/>
        <end position="415"/>
    </location>
</feature>
<dbReference type="EMBL" id="NCKW01016193">
    <property type="protein sequence ID" value="POM61208.1"/>
    <property type="molecule type" value="Genomic_DNA"/>
</dbReference>
<keyword evidence="3" id="KW-1185">Reference proteome</keyword>
<gene>
    <name evidence="2" type="ORF">PHPALM_29813</name>
</gene>
<protein>
    <recommendedName>
        <fullName evidence="4">Transmembrane protein</fullName>
    </recommendedName>
</protein>
<feature type="transmembrane region" description="Helical" evidence="1">
    <location>
        <begin position="301"/>
        <end position="321"/>
    </location>
</feature>
<accession>A0A2P4X6M8</accession>
<proteinExistence type="predicted"/>
<keyword evidence="1" id="KW-1133">Transmembrane helix</keyword>
<dbReference type="OrthoDB" id="66163at2759"/>
<name>A0A2P4X6M8_9STRA</name>
<evidence type="ECO:0008006" key="4">
    <source>
        <dbReference type="Google" id="ProtNLM"/>
    </source>
</evidence>
<keyword evidence="1" id="KW-0472">Membrane</keyword>
<evidence type="ECO:0000256" key="1">
    <source>
        <dbReference type="SAM" id="Phobius"/>
    </source>
</evidence>
<keyword evidence="1" id="KW-0812">Transmembrane</keyword>